<name>T5AET6_OPHSC</name>
<dbReference type="OrthoDB" id="10261408at2759"/>
<dbReference type="Pfam" id="PF00172">
    <property type="entry name" value="Zn_clus"/>
    <property type="match status" value="1"/>
</dbReference>
<reference evidence="4 5" key="1">
    <citation type="journal article" date="2013" name="Chin. Sci. Bull.">
        <title>Genome survey uncovers the secrets of sex and lifestyle in caterpillar fungus.</title>
        <authorList>
            <person name="Hu X."/>
            <person name="Zhang Y."/>
            <person name="Xiao G."/>
            <person name="Zheng P."/>
            <person name="Xia Y."/>
            <person name="Zhang X."/>
            <person name="St Leger R.J."/>
            <person name="Liu X."/>
            <person name="Wang C."/>
        </authorList>
    </citation>
    <scope>NUCLEOTIDE SEQUENCE [LARGE SCALE GENOMIC DNA]</scope>
    <source>
        <strain evidence="5">Co18 / CGMCC 3.14243</strain>
        <tissue evidence="4">Fruit-body</tissue>
    </source>
</reference>
<sequence length="723" mass="81071">MERRYPPLRPLAPAAESDSENLTSAAFEYKRRRVGVSVACNACRRRKIRCDGQRPTCANCRDQTSHCEYRDDAPLSDESKKLVVEMVKLFNTLPAADLIRIMPSLGEEPEASTILSILRGDPTSHQTFKSAAATNITSGNFEHVELAAQHPIAYPVLTPFDPKALQSEPYRRLTEPAIGNIPIFTREASAAERGTRRATTQKPSSASASGSLPPKENKEPKVSPRLCDPRLQELNINRWTNVNIDNYMAAKCISLYLETDHPLLGHFDPELFVSHLTAGQGEFCSSLLVNALLYWACQMYSGIDPETEGQTTSLCAEAERLWNHERSKNRDSIQTMAAAEFLSLGYLGQGRDHKMLVYLSEATDMGIRLGLFGVERRALPDEDSKLSAEAKGARGYAAWGVFNWITLMSLFYHQPGLKCPQHPPQVPIPETQPNSADSTTDGPPTPASLGAPHVSLLPWYMGQTFPHLCRFWSIVHEVSWVYYAGGQPPMGSRGYLPFAEYKFRELLAWSNGLPVQLTQRDQSPHHVQILHLWFHAAILDIFRPCIKEDAKTRLRTFSHVGGSPEVVSAASVAQLKRLIFDYRFRYQSSSYSILWHTALMYVANAILDSVMDENWYSCLLLCIYVYESLGRSWRVAEAITKALLSMTLRKKDVSSDAARRIVRDLENKNWARIPGSIRATFMADLDLAMSDPGSATVECLAAQFEENAMLRDYTNLLDDDEIE</sequence>
<evidence type="ECO:0000313" key="4">
    <source>
        <dbReference type="EMBL" id="EQL00242.1"/>
    </source>
</evidence>
<dbReference type="Proteomes" id="UP000019374">
    <property type="component" value="Unassembled WGS sequence"/>
</dbReference>
<evidence type="ECO:0000256" key="2">
    <source>
        <dbReference type="SAM" id="MobiDB-lite"/>
    </source>
</evidence>
<dbReference type="GO" id="GO:0000981">
    <property type="term" value="F:DNA-binding transcription factor activity, RNA polymerase II-specific"/>
    <property type="evidence" value="ECO:0007669"/>
    <property type="project" value="InterPro"/>
</dbReference>
<dbReference type="HOGENOM" id="CLU_019833_0_0_1"/>
<dbReference type="PANTHER" id="PTHR47256:SF1">
    <property type="entry name" value="ZN(II)2CYS6 TRANSCRIPTION FACTOR (EUROFUNG)"/>
    <property type="match status" value="1"/>
</dbReference>
<dbReference type="PANTHER" id="PTHR47256">
    <property type="entry name" value="ZN(II)2CYS6 TRANSCRIPTION FACTOR (EUROFUNG)-RELATED"/>
    <property type="match status" value="1"/>
</dbReference>
<accession>T5AET6</accession>
<keyword evidence="1" id="KW-0539">Nucleus</keyword>
<dbReference type="Gene3D" id="4.10.240.10">
    <property type="entry name" value="Zn(2)-C6 fungal-type DNA-binding domain"/>
    <property type="match status" value="1"/>
</dbReference>
<organism evidence="4 5">
    <name type="scientific">Ophiocordyceps sinensis (strain Co18 / CGMCC 3.14243)</name>
    <name type="common">Yarsagumba caterpillar fungus</name>
    <name type="synonym">Hirsutella sinensis</name>
    <dbReference type="NCBI Taxonomy" id="911162"/>
    <lineage>
        <taxon>Eukaryota</taxon>
        <taxon>Fungi</taxon>
        <taxon>Dikarya</taxon>
        <taxon>Ascomycota</taxon>
        <taxon>Pezizomycotina</taxon>
        <taxon>Sordariomycetes</taxon>
        <taxon>Hypocreomycetidae</taxon>
        <taxon>Hypocreales</taxon>
        <taxon>Ophiocordycipitaceae</taxon>
        <taxon>Ophiocordyceps</taxon>
    </lineage>
</organism>
<dbReference type="InterPro" id="IPR036864">
    <property type="entry name" value="Zn2-C6_fun-type_DNA-bd_sf"/>
</dbReference>
<dbReference type="SMART" id="SM00066">
    <property type="entry name" value="GAL4"/>
    <property type="match status" value="1"/>
</dbReference>
<evidence type="ECO:0000256" key="1">
    <source>
        <dbReference type="ARBA" id="ARBA00023242"/>
    </source>
</evidence>
<dbReference type="PROSITE" id="PS00463">
    <property type="entry name" value="ZN2_CY6_FUNGAL_1"/>
    <property type="match status" value="1"/>
</dbReference>
<evidence type="ECO:0000259" key="3">
    <source>
        <dbReference type="PROSITE" id="PS50048"/>
    </source>
</evidence>
<dbReference type="GO" id="GO:0008270">
    <property type="term" value="F:zinc ion binding"/>
    <property type="evidence" value="ECO:0007669"/>
    <property type="project" value="InterPro"/>
</dbReference>
<gene>
    <name evidence="4" type="ORF">OCS_04047</name>
</gene>
<dbReference type="AlphaFoldDB" id="T5AET6"/>
<dbReference type="eggNOG" id="ENOG502SHPK">
    <property type="taxonomic scope" value="Eukaryota"/>
</dbReference>
<proteinExistence type="predicted"/>
<feature type="region of interest" description="Disordered" evidence="2">
    <location>
        <begin position="422"/>
        <end position="447"/>
    </location>
</feature>
<dbReference type="CDD" id="cd00067">
    <property type="entry name" value="GAL4"/>
    <property type="match status" value="1"/>
</dbReference>
<feature type="compositionally biased region" description="Basic and acidic residues" evidence="2">
    <location>
        <begin position="215"/>
        <end position="226"/>
    </location>
</feature>
<feature type="region of interest" description="Disordered" evidence="2">
    <location>
        <begin position="189"/>
        <end position="226"/>
    </location>
</feature>
<dbReference type="EMBL" id="KE652881">
    <property type="protein sequence ID" value="EQL00242.1"/>
    <property type="molecule type" value="Genomic_DNA"/>
</dbReference>
<feature type="domain" description="Zn(2)-C6 fungal-type" evidence="3">
    <location>
        <begin position="39"/>
        <end position="69"/>
    </location>
</feature>
<protein>
    <submittedName>
        <fullName evidence="4">N-terminal fungal transcription regulatory domain-containing protein</fullName>
    </submittedName>
</protein>
<dbReference type="PROSITE" id="PS50048">
    <property type="entry name" value="ZN2_CY6_FUNGAL_2"/>
    <property type="match status" value="1"/>
</dbReference>
<dbReference type="InterPro" id="IPR001138">
    <property type="entry name" value="Zn2Cys6_DnaBD"/>
</dbReference>
<feature type="compositionally biased region" description="Polar residues" evidence="2">
    <location>
        <begin position="431"/>
        <end position="442"/>
    </location>
</feature>
<dbReference type="CDD" id="cd12148">
    <property type="entry name" value="fungal_TF_MHR"/>
    <property type="match status" value="1"/>
</dbReference>
<evidence type="ECO:0000313" key="5">
    <source>
        <dbReference type="Proteomes" id="UP000019374"/>
    </source>
</evidence>
<dbReference type="SUPFAM" id="SSF57701">
    <property type="entry name" value="Zn2/Cys6 DNA-binding domain"/>
    <property type="match status" value="1"/>
</dbReference>
<dbReference type="InterPro" id="IPR053187">
    <property type="entry name" value="Notoamide_regulator"/>
</dbReference>